<evidence type="ECO:0007829" key="5">
    <source>
        <dbReference type="PeptideAtlas" id="A4UVL1"/>
    </source>
</evidence>
<organism evidence="2 3">
    <name type="scientific">Caenorhabditis elegans</name>
    <dbReference type="NCBI Taxonomy" id="6239"/>
    <lineage>
        <taxon>Eukaryota</taxon>
        <taxon>Metazoa</taxon>
        <taxon>Ecdysozoa</taxon>
        <taxon>Nematoda</taxon>
        <taxon>Chromadorea</taxon>
        <taxon>Rhabditida</taxon>
        <taxon>Rhabditina</taxon>
        <taxon>Rhabditomorpha</taxon>
        <taxon>Rhabditoidea</taxon>
        <taxon>Rhabditidae</taxon>
        <taxon>Peloderinae</taxon>
        <taxon>Caenorhabditis</taxon>
    </lineage>
</organism>
<dbReference type="InParanoid" id="A4UVL1"/>
<feature type="chain" id="PRO_5002673215" evidence="1">
    <location>
        <begin position="22"/>
        <end position="226"/>
    </location>
</feature>
<dbReference type="OrthoDB" id="5800190at2759"/>
<dbReference type="AGR" id="WB:WBGene00045355"/>
<dbReference type="GeneID" id="6418749"/>
<evidence type="ECO:0000313" key="3">
    <source>
        <dbReference type="Proteomes" id="UP000001940"/>
    </source>
</evidence>
<keyword evidence="5" id="KW-1267">Proteomics identification</keyword>
<dbReference type="AlphaFoldDB" id="A4UVL1"/>
<name>A4UVL1_CAEEL</name>
<reference evidence="2 3" key="1">
    <citation type="journal article" date="1998" name="Science">
        <title>Genome sequence of the nematode C. elegans: a platform for investigating biology.</title>
        <authorList>
            <consortium name="The C. elegans sequencing consortium"/>
            <person name="Sulson J.E."/>
            <person name="Waterston R."/>
        </authorList>
    </citation>
    <scope>NUCLEOTIDE SEQUENCE [LARGE SCALE GENOMIC DNA]</scope>
    <source>
        <strain evidence="2 3">Bristol N2</strain>
    </source>
</reference>
<dbReference type="WormBase" id="D1086.17">
    <property type="protein sequence ID" value="CE40838"/>
    <property type="gene ID" value="WBGene00045355"/>
</dbReference>
<dbReference type="OMA" id="RYNENAM"/>
<dbReference type="CTD" id="6418749"/>
<dbReference type="HOGENOM" id="CLU_091819_0_0_1"/>
<keyword evidence="1" id="KW-0732">Signal</keyword>
<dbReference type="KEGG" id="cel:CELE_D1086.17"/>
<dbReference type="Bgee" id="WBGene00045355">
    <property type="expression patterns" value="Expressed in adult organism and 1 other cell type or tissue"/>
</dbReference>
<sequence length="226" mass="26369">MRGKHFLTFLCFLVFVNWTHASGESISFFAYEGNVAVKCSKYLPVDHRQNFTITHARILQVEKAGDKDFKIVGNILCNFDKRDTKHRYIDFQLKCDVSNKKRNIDLNDELTFVTVSVAPTKHMMSSQIEYRYQERVMQMFKNGFTDPTKIAEQSFTHDNNLLIGVIKYNDGKEYKHRMDNCFDAYPDSIISNHGIYVATINNKPDTIKWTRMYFDPNGVGEHIILE</sequence>
<evidence type="ECO:0000256" key="1">
    <source>
        <dbReference type="SAM" id="SignalP"/>
    </source>
</evidence>
<evidence type="ECO:0000313" key="4">
    <source>
        <dbReference type="WormBase" id="D1086.17"/>
    </source>
</evidence>
<protein>
    <submittedName>
        <fullName evidence="2">TransThyretin-Related family domain</fullName>
    </submittedName>
</protein>
<feature type="signal peptide" evidence="1">
    <location>
        <begin position="1"/>
        <end position="21"/>
    </location>
</feature>
<dbReference type="EMBL" id="BX284605">
    <property type="protein sequence ID" value="CAM84809.1"/>
    <property type="molecule type" value="Genomic_DNA"/>
</dbReference>
<dbReference type="STRING" id="6239.D1086.17.1"/>
<proteinExistence type="evidence at protein level"/>
<evidence type="ECO:0000313" key="2">
    <source>
        <dbReference type="EMBL" id="CAM84809.1"/>
    </source>
</evidence>
<keyword evidence="3" id="KW-1185">Reference proteome</keyword>
<gene>
    <name evidence="2" type="ORF">CELE_D1086.17</name>
    <name evidence="2 4" type="ORF">D1086.17</name>
</gene>
<dbReference type="RefSeq" id="NP_001122896.1">
    <property type="nucleotide sequence ID" value="NM_001129424.2"/>
</dbReference>
<accession>A4UVL1</accession>
<dbReference type="PaxDb" id="6239-D1086.17"/>
<dbReference type="UCSC" id="D1086.17">
    <property type="organism name" value="c. elegans"/>
</dbReference>
<dbReference type="Proteomes" id="UP000001940">
    <property type="component" value="Chromosome V"/>
</dbReference>
<dbReference type="PeptideAtlas" id="A4UVL1"/>